<keyword evidence="1" id="KW-0812">Transmembrane</keyword>
<evidence type="ECO:0000313" key="2">
    <source>
        <dbReference type="EMBL" id="MCV6991791.1"/>
    </source>
</evidence>
<comment type="caution">
    <text evidence="2">The sequence shown here is derived from an EMBL/GenBank/DDBJ whole genome shotgun (WGS) entry which is preliminary data.</text>
</comment>
<reference evidence="2" key="2">
    <citation type="journal article" date="2022" name="BMC Genomics">
        <title>Comparative genome analysis of mycobacteria focusing on tRNA and non-coding RNA.</title>
        <authorList>
            <person name="Behra P.R.K."/>
            <person name="Pettersson B.M.F."/>
            <person name="Ramesh M."/>
            <person name="Das S."/>
            <person name="Dasgupta S."/>
            <person name="Kirsebom L.A."/>
        </authorList>
    </citation>
    <scope>NUCLEOTIDE SEQUENCE</scope>
    <source>
        <strain evidence="2">DSM 45439</strain>
    </source>
</reference>
<reference evidence="2" key="1">
    <citation type="submission" date="2020-07" db="EMBL/GenBank/DDBJ databases">
        <authorList>
            <person name="Pettersson B.M.F."/>
            <person name="Behra P.R.K."/>
            <person name="Ramesh M."/>
            <person name="Das S."/>
            <person name="Dasgupta S."/>
            <person name="Kirsebom L.A."/>
        </authorList>
    </citation>
    <scope>NUCLEOTIDE SEQUENCE</scope>
    <source>
        <strain evidence="2">DSM 45439</strain>
    </source>
</reference>
<dbReference type="Proteomes" id="UP001207588">
    <property type="component" value="Unassembled WGS sequence"/>
</dbReference>
<dbReference type="AlphaFoldDB" id="A0AAW5SAP5"/>
<feature type="transmembrane region" description="Helical" evidence="1">
    <location>
        <begin position="12"/>
        <end position="34"/>
    </location>
</feature>
<keyword evidence="1" id="KW-1133">Transmembrane helix</keyword>
<evidence type="ECO:0000256" key="1">
    <source>
        <dbReference type="SAM" id="Phobius"/>
    </source>
</evidence>
<dbReference type="EMBL" id="JACKTG010000071">
    <property type="protein sequence ID" value="MCV6991791.1"/>
    <property type="molecule type" value="Genomic_DNA"/>
</dbReference>
<organism evidence="2 3">
    <name type="scientific">Mycobacterium bouchedurhonense</name>
    <dbReference type="NCBI Taxonomy" id="701041"/>
    <lineage>
        <taxon>Bacteria</taxon>
        <taxon>Bacillati</taxon>
        <taxon>Actinomycetota</taxon>
        <taxon>Actinomycetes</taxon>
        <taxon>Mycobacteriales</taxon>
        <taxon>Mycobacteriaceae</taxon>
        <taxon>Mycobacterium</taxon>
        <taxon>Mycobacterium avium complex (MAC)</taxon>
    </lineage>
</organism>
<sequence>MNSRPLRPRSAHLIAAVMCVLAIAAVAITIPVVLAARRHLSPLPVAPGLAALSDEQLAALLPNQRDFPAGWKRNDSFNSRNTFGYATYHNIGSIDGYEPVECYEVAYGIMTGSFAAATVNEHDPADRSSLPDHTNVGIEIGRQFASSVFDDMRRLVARCAHFRDHFPGFTYTVRILEDSRPSGGPQRFRYNVIITDEAAAAVTDGKRAPPHVISTDYFSYAQISGLILSGSDDTGDEHRFDELFDATQRRTQAAEQSR</sequence>
<evidence type="ECO:0000313" key="3">
    <source>
        <dbReference type="Proteomes" id="UP001207588"/>
    </source>
</evidence>
<keyword evidence="1" id="KW-0472">Membrane</keyword>
<dbReference type="RefSeq" id="WP_083071794.1">
    <property type="nucleotide sequence ID" value="NZ_JACKTG010000071.1"/>
</dbReference>
<protein>
    <recommendedName>
        <fullName evidence="4">Secreted protein</fullName>
    </recommendedName>
</protein>
<gene>
    <name evidence="2" type="ORF">H7I91_21380</name>
</gene>
<evidence type="ECO:0008006" key="4">
    <source>
        <dbReference type="Google" id="ProtNLM"/>
    </source>
</evidence>
<proteinExistence type="predicted"/>
<name>A0AAW5SAP5_MYCBC</name>
<accession>A0AAW5SAP5</accession>